<dbReference type="RefSeq" id="WP_342632821.1">
    <property type="nucleotide sequence ID" value="NZ_CP152382.1"/>
</dbReference>
<proteinExistence type="predicted"/>
<dbReference type="PANTHER" id="PTHR41248:SF1">
    <property type="entry name" value="NORD PROTEIN"/>
    <property type="match status" value="1"/>
</dbReference>
<feature type="compositionally biased region" description="Low complexity" evidence="1">
    <location>
        <begin position="285"/>
        <end position="294"/>
    </location>
</feature>
<evidence type="ECO:0000259" key="2">
    <source>
        <dbReference type="PROSITE" id="PS50234"/>
    </source>
</evidence>
<geneLocation type="plasmid" evidence="3 4">
    <name>unnamed2</name>
</geneLocation>
<dbReference type="InterPro" id="IPR036465">
    <property type="entry name" value="vWFA_dom_sf"/>
</dbReference>
<feature type="compositionally biased region" description="Acidic residues" evidence="1">
    <location>
        <begin position="295"/>
        <end position="304"/>
    </location>
</feature>
<keyword evidence="4" id="KW-1185">Reference proteome</keyword>
<evidence type="ECO:0000313" key="3">
    <source>
        <dbReference type="EMBL" id="XAF56273.1"/>
    </source>
</evidence>
<organism evidence="3 4">
    <name type="scientific">Marinobacter alkaliphilus</name>
    <dbReference type="NCBI Taxonomy" id="254719"/>
    <lineage>
        <taxon>Bacteria</taxon>
        <taxon>Pseudomonadati</taxon>
        <taxon>Pseudomonadota</taxon>
        <taxon>Gammaproteobacteria</taxon>
        <taxon>Pseudomonadales</taxon>
        <taxon>Marinobacteraceae</taxon>
        <taxon>Marinobacter</taxon>
    </lineage>
</organism>
<protein>
    <submittedName>
        <fullName evidence="3">VWA domain-containing protein</fullName>
    </submittedName>
</protein>
<feature type="domain" description="VWFA" evidence="2">
    <location>
        <begin position="480"/>
        <end position="650"/>
    </location>
</feature>
<dbReference type="InterPro" id="IPR006538">
    <property type="entry name" value="CobT"/>
</dbReference>
<accession>A0ABZ3E9B8</accession>
<evidence type="ECO:0000256" key="1">
    <source>
        <dbReference type="SAM" id="MobiDB-lite"/>
    </source>
</evidence>
<feature type="compositionally biased region" description="Low complexity" evidence="1">
    <location>
        <begin position="305"/>
        <end position="327"/>
    </location>
</feature>
<dbReference type="SMART" id="SM00327">
    <property type="entry name" value="VWA"/>
    <property type="match status" value="1"/>
</dbReference>
<dbReference type="Pfam" id="PF06213">
    <property type="entry name" value="CobT"/>
    <property type="match status" value="1"/>
</dbReference>
<name>A0ABZ3E9B8_9GAMM</name>
<dbReference type="Pfam" id="PF00092">
    <property type="entry name" value="VWA"/>
    <property type="match status" value="1"/>
</dbReference>
<feature type="region of interest" description="Disordered" evidence="1">
    <location>
        <begin position="218"/>
        <end position="351"/>
    </location>
</feature>
<dbReference type="PANTHER" id="PTHR41248">
    <property type="entry name" value="NORD PROTEIN"/>
    <property type="match status" value="1"/>
</dbReference>
<gene>
    <name evidence="3" type="ORF">AAGT77_20340</name>
</gene>
<feature type="compositionally biased region" description="Acidic residues" evidence="1">
    <location>
        <begin position="273"/>
        <end position="284"/>
    </location>
</feature>
<dbReference type="EMBL" id="CP152382">
    <property type="protein sequence ID" value="XAF56273.1"/>
    <property type="molecule type" value="Genomic_DNA"/>
</dbReference>
<dbReference type="Proteomes" id="UP001445268">
    <property type="component" value="Plasmid unnamed2"/>
</dbReference>
<reference evidence="3 4" key="1">
    <citation type="submission" date="2024-04" db="EMBL/GenBank/DDBJ databases">
        <title>Marinobacter sp. SBY-1.</title>
        <authorList>
            <person name="Pan C."/>
        </authorList>
    </citation>
    <scope>NUCLEOTIDE SEQUENCE [LARGE SCALE GENOMIC DNA]</scope>
    <source>
        <strain evidence="3 4">SBY-1</strain>
        <plasmid evidence="3 4">unnamed2</plasmid>
    </source>
</reference>
<evidence type="ECO:0000313" key="4">
    <source>
        <dbReference type="Proteomes" id="UP001445268"/>
    </source>
</evidence>
<dbReference type="InterPro" id="IPR051928">
    <property type="entry name" value="NorD/CobT"/>
</dbReference>
<feature type="compositionally biased region" description="Acidic residues" evidence="1">
    <location>
        <begin position="250"/>
        <end position="263"/>
    </location>
</feature>
<dbReference type="PROSITE" id="PS50234">
    <property type="entry name" value="VWFA"/>
    <property type="match status" value="1"/>
</dbReference>
<keyword evidence="3" id="KW-0614">Plasmid</keyword>
<dbReference type="SUPFAM" id="SSF53300">
    <property type="entry name" value="vWA-like"/>
    <property type="match status" value="1"/>
</dbReference>
<dbReference type="Gene3D" id="3.40.50.410">
    <property type="entry name" value="von Willebrand factor, type A domain"/>
    <property type="match status" value="1"/>
</dbReference>
<sequence length="650" mass="69717">MTAPMNRKALIGALPLIAQTLGDKYGVKVHIGRSGTAYTDGVNIHLPQLPLENDEIEIVANGYIDHEASHIKETDFSVFALRKPAVEQHLLNILEDLRIEKRMMERYPGTKKNLTKLVRYLVEKGDGFTMPTGDPADDHPANLLVNASLMMGRCEVLEQEALNDIAAAYELRVAEVFTKGTVVKLSALLAQAIEQDNTAGCHRLAKKILKMVEDELKDASKEDANDQNSQQGDQGDQGDQDSGDSSQSGDDSDQNGDQSDDQASDGSSGAGDSGDENDSDDAEGDSGQSGQGSADGDDEEDDQGSDAGSQSGGSDDNADDQTGQSGDSDSDQDSSDATGSTPSKGAGSDNGEELLKKIKRASADDIDAKSDLGDLIADRLNKDVNEDLNMNGYDSVIREIESHKTYEPNGRLDRVTKAQVKQATVKLRARLQAKIEASLRENSYLSESGRKVCSRALPGVKTGNAKVFKHRTESRGLDTAIQILVDRSGSMGWDNNGQGVPAIGPAMESAMAVMAALEGINGVATACSVFPSCATLTGFDEPLARTAKRYELAVTGGTPLTEGLLWCIKHQLSKRREQRKIFIVITDGDPDNPMTAHQTITKMAASGIEMIGIGIGQDAEYVKTLFPVSDVIYTVKDLPQTLFKLIQAKF</sequence>
<dbReference type="InterPro" id="IPR002035">
    <property type="entry name" value="VWF_A"/>
</dbReference>